<organism evidence="1 2">
    <name type="scientific">Falsihalocynthiibacter arcticus</name>
    <dbReference type="NCBI Taxonomy" id="1579316"/>
    <lineage>
        <taxon>Bacteria</taxon>
        <taxon>Pseudomonadati</taxon>
        <taxon>Pseudomonadota</taxon>
        <taxon>Alphaproteobacteria</taxon>
        <taxon>Rhodobacterales</taxon>
        <taxon>Roseobacteraceae</taxon>
        <taxon>Falsihalocynthiibacter</taxon>
    </lineage>
</organism>
<dbReference type="Proteomes" id="UP000070371">
    <property type="component" value="Chromosome"/>
</dbReference>
<protein>
    <recommendedName>
        <fullName evidence="3">Thiol-disulfide oxidoreductase</fullName>
    </recommendedName>
</protein>
<dbReference type="PANTHER" id="PTHR34290:SF2">
    <property type="entry name" value="OS04G0668800 PROTEIN"/>
    <property type="match status" value="1"/>
</dbReference>
<keyword evidence="2" id="KW-1185">Reference proteome</keyword>
<dbReference type="InterPro" id="IPR007263">
    <property type="entry name" value="DCC1-like"/>
</dbReference>
<sequence length="132" mass="14958">MKSSNPLPNKTKVFFDGSCPLCSAEIGYYQTIDNAGSFEAIDVNSNAFRELNLLPHKTAMARFHVLSSSNQLLSGAEAFKEVWRGLPRWKWLARGSDFPGATWLLERVYRAFLVTRPLTVRAFLYLRGEQKA</sequence>
<dbReference type="GO" id="GO:0015035">
    <property type="term" value="F:protein-disulfide reductase activity"/>
    <property type="evidence" value="ECO:0007669"/>
    <property type="project" value="InterPro"/>
</dbReference>
<dbReference type="OrthoDB" id="9801773at2"/>
<dbReference type="AlphaFoldDB" id="A0A126V3V1"/>
<reference evidence="1 2" key="1">
    <citation type="submission" date="2016-02" db="EMBL/GenBank/DDBJ databases">
        <title>Complete genome sequence of Halocynthiibacter arcticus PAMC 20958t from arctic marine sediment.</title>
        <authorList>
            <person name="Lee Y.M."/>
            <person name="Baek K."/>
            <person name="Lee H.K."/>
            <person name="Shin S.C."/>
        </authorList>
    </citation>
    <scope>NUCLEOTIDE SEQUENCE [LARGE SCALE GENOMIC DNA]</scope>
    <source>
        <strain evidence="1">PAMC 20958</strain>
    </source>
</reference>
<dbReference type="Pfam" id="PF04134">
    <property type="entry name" value="DCC1-like"/>
    <property type="match status" value="1"/>
</dbReference>
<gene>
    <name evidence="1" type="ORF">RC74_18670</name>
</gene>
<evidence type="ECO:0000313" key="1">
    <source>
        <dbReference type="EMBL" id="AML53011.1"/>
    </source>
</evidence>
<dbReference type="STRING" id="1579316.RC74_18670"/>
<accession>A0A126V3V1</accession>
<evidence type="ECO:0000313" key="2">
    <source>
        <dbReference type="Proteomes" id="UP000070371"/>
    </source>
</evidence>
<dbReference type="InterPro" id="IPR044691">
    <property type="entry name" value="DCC1_Trx"/>
</dbReference>
<evidence type="ECO:0008006" key="3">
    <source>
        <dbReference type="Google" id="ProtNLM"/>
    </source>
</evidence>
<dbReference type="KEGG" id="hat:RC74_18670"/>
<name>A0A126V3V1_9RHOB</name>
<proteinExistence type="predicted"/>
<dbReference type="EMBL" id="CP014327">
    <property type="protein sequence ID" value="AML53011.1"/>
    <property type="molecule type" value="Genomic_DNA"/>
</dbReference>
<dbReference type="PANTHER" id="PTHR34290">
    <property type="entry name" value="SI:CH73-390P7.2"/>
    <property type="match status" value="1"/>
</dbReference>